<evidence type="ECO:0000313" key="5">
    <source>
        <dbReference type="EMBL" id="GBU04729.1"/>
    </source>
</evidence>
<dbReference type="InterPro" id="IPR041522">
    <property type="entry name" value="CdaR_GGDEF"/>
</dbReference>
<evidence type="ECO:0000256" key="1">
    <source>
        <dbReference type="ARBA" id="ARBA00006754"/>
    </source>
</evidence>
<comment type="similarity">
    <text evidence="1">Belongs to the CdaR family.</text>
</comment>
<evidence type="ECO:0000259" key="4">
    <source>
        <dbReference type="Pfam" id="PF17853"/>
    </source>
</evidence>
<evidence type="ECO:0000259" key="3">
    <source>
        <dbReference type="Pfam" id="PF13556"/>
    </source>
</evidence>
<dbReference type="AlphaFoldDB" id="A0A4R3J5Y7"/>
<feature type="domain" description="Purine catabolism PurC-like" evidence="2">
    <location>
        <begin position="5"/>
        <end position="124"/>
    </location>
</feature>
<accession>A0A4R3J5Y7</accession>
<reference evidence="5 8" key="1">
    <citation type="journal article" date="2018" name="Int. J. Syst. Evol. Microbiol.">
        <title>Draft Genome Sequence of Faecalimonas umbilicata JCM 30896T, an Acetate-Producing Bacterium Isolated from Human Feces.</title>
        <authorList>
            <person name="Sakamoto M."/>
            <person name="Ikeyama N."/>
            <person name="Yuki M."/>
            <person name="Ohkuma M."/>
        </authorList>
    </citation>
    <scope>NUCLEOTIDE SEQUENCE [LARGE SCALE GENOMIC DNA]</scope>
    <source>
        <strain evidence="5 8">EGH7</strain>
    </source>
</reference>
<dbReference type="Pfam" id="PF07905">
    <property type="entry name" value="PucR"/>
    <property type="match status" value="1"/>
</dbReference>
<dbReference type="Proteomes" id="UP000294613">
    <property type="component" value="Unassembled WGS sequence"/>
</dbReference>
<dbReference type="InterPro" id="IPR051448">
    <property type="entry name" value="CdaR-like_regulators"/>
</dbReference>
<dbReference type="Proteomes" id="UP000702954">
    <property type="component" value="Unassembled WGS sequence"/>
</dbReference>
<organism evidence="6 7">
    <name type="scientific">Faecalimonas umbilicata</name>
    <dbReference type="NCBI Taxonomy" id="1912855"/>
    <lineage>
        <taxon>Bacteria</taxon>
        <taxon>Bacillati</taxon>
        <taxon>Bacillota</taxon>
        <taxon>Clostridia</taxon>
        <taxon>Lachnospirales</taxon>
        <taxon>Lachnospiraceae</taxon>
        <taxon>Faecalimonas</taxon>
    </lineage>
</organism>
<dbReference type="InterPro" id="IPR042070">
    <property type="entry name" value="PucR_C-HTH_sf"/>
</dbReference>
<evidence type="ECO:0000313" key="7">
    <source>
        <dbReference type="Proteomes" id="UP000294613"/>
    </source>
</evidence>
<keyword evidence="8" id="KW-1185">Reference proteome</keyword>
<dbReference type="PANTHER" id="PTHR33744:SF1">
    <property type="entry name" value="DNA-BINDING TRANSCRIPTIONAL ACTIVATOR ADER"/>
    <property type="match status" value="1"/>
</dbReference>
<dbReference type="Gene3D" id="1.10.10.2840">
    <property type="entry name" value="PucR C-terminal helix-turn-helix domain"/>
    <property type="match status" value="1"/>
</dbReference>
<name>A0A4R3J5Y7_9FIRM</name>
<dbReference type="RefSeq" id="WP_116441507.1">
    <property type="nucleotide sequence ID" value="NZ_BHEO01000005.1"/>
</dbReference>
<dbReference type="EMBL" id="SLZV01000041">
    <property type="protein sequence ID" value="TCS60694.1"/>
    <property type="molecule type" value="Genomic_DNA"/>
</dbReference>
<feature type="domain" description="PucR C-terminal helix-turn-helix" evidence="3">
    <location>
        <begin position="480"/>
        <end position="538"/>
    </location>
</feature>
<dbReference type="Pfam" id="PF17853">
    <property type="entry name" value="GGDEF_2"/>
    <property type="match status" value="1"/>
</dbReference>
<dbReference type="InterPro" id="IPR012914">
    <property type="entry name" value="PucR_dom"/>
</dbReference>
<dbReference type="PANTHER" id="PTHR33744">
    <property type="entry name" value="CARBOHYDRATE DIACID REGULATOR"/>
    <property type="match status" value="1"/>
</dbReference>
<evidence type="ECO:0000313" key="8">
    <source>
        <dbReference type="Proteomes" id="UP000702954"/>
    </source>
</evidence>
<evidence type="ECO:0000313" key="6">
    <source>
        <dbReference type="EMBL" id="TCS60694.1"/>
    </source>
</evidence>
<comment type="caution">
    <text evidence="6">The sequence shown here is derived from an EMBL/GenBank/DDBJ whole genome shotgun (WGS) entry which is preliminary data.</text>
</comment>
<sequence>MTVAELLITPTLKNLKLISGFYGVHREISTVTVIDTPDGFQWLTGNEVVITTTYALEKTEEAFCNFITSIIVKGASALIVKTDRYLKVIPENAKKLCDEKNFPLIYCPESYAFADIINPTLSSIISKQEAQLRKANNIHKSFLELAINDCRIQEILQTLSTLIKVPTAYVDTVFHKVYFSDTSNENTILLNTMSYKQILTYFKEHYKYIEVANKKQFFGFIIILDSNISEPTTDLEPNPDFDSHVYHTALEYASIVIILRMQILVSNHMIEEKYRSSFVGDLVLNNVKTLTEIETRAHLYGWDFSAGGFIVIIDINNFKKYYLKELSSKEGRQLQNYVNYIFDTSIQYMHATFPSAHYYSQSDYISFLIGEKLSSVVQEKLKNVFHQIQHALEVTVPFTVSMGVGTYIENIIDIHHSYEQARQVIQAVYQTHQFNRITFYDQIGLYKLLFSVAYNKEAIEFCDKYIQPLREYDIQHHANLIETIQAIVNCGWNLKAASDALYLHYNSVKYRFQKICEILDIDLRNPEKHTEVELALKLFFLQKESRY</sequence>
<gene>
    <name evidence="6" type="ORF">EDD74_1415</name>
    <name evidence="5" type="ORF">FAEUMB_12700</name>
</gene>
<dbReference type="Pfam" id="PF13556">
    <property type="entry name" value="HTH_30"/>
    <property type="match status" value="1"/>
</dbReference>
<reference evidence="6 7" key="2">
    <citation type="submission" date="2019-03" db="EMBL/GenBank/DDBJ databases">
        <title>Genomic Encyclopedia of Type Strains, Phase IV (KMG-IV): sequencing the most valuable type-strain genomes for metagenomic binning, comparative biology and taxonomic classification.</title>
        <authorList>
            <person name="Goeker M."/>
        </authorList>
    </citation>
    <scope>NUCLEOTIDE SEQUENCE [LARGE SCALE GENOMIC DNA]</scope>
    <source>
        <strain evidence="6 7">DSM 103426</strain>
    </source>
</reference>
<dbReference type="InterPro" id="IPR025736">
    <property type="entry name" value="PucR_C-HTH_dom"/>
</dbReference>
<proteinExistence type="inferred from homology"/>
<protein>
    <submittedName>
        <fullName evidence="6">Purine catabolism regulator</fullName>
    </submittedName>
</protein>
<evidence type="ECO:0000259" key="2">
    <source>
        <dbReference type="Pfam" id="PF07905"/>
    </source>
</evidence>
<dbReference type="EMBL" id="BHEO01000005">
    <property type="protein sequence ID" value="GBU04729.1"/>
    <property type="molecule type" value="Genomic_DNA"/>
</dbReference>
<feature type="domain" description="CdaR GGDEF-like" evidence="4">
    <location>
        <begin position="292"/>
        <end position="426"/>
    </location>
</feature>